<name>A0A2T7PAI6_POMCA</name>
<feature type="transmembrane region" description="Helical" evidence="13">
    <location>
        <begin position="803"/>
        <end position="821"/>
    </location>
</feature>
<dbReference type="InterPro" id="IPR000203">
    <property type="entry name" value="GPS"/>
</dbReference>
<keyword evidence="11" id="KW-0393">Immunoglobulin domain</keyword>
<evidence type="ECO:0000256" key="1">
    <source>
        <dbReference type="ARBA" id="ARBA00004141"/>
    </source>
</evidence>
<comment type="similarity">
    <text evidence="2">Belongs to the G-protein coupled receptor 2 family. Adhesion G-protein coupled receptor (ADGR) subfamily.</text>
</comment>
<keyword evidence="7 13" id="KW-1133">Transmembrane helix</keyword>
<dbReference type="GO" id="GO:0007166">
    <property type="term" value="P:cell surface receptor signaling pathway"/>
    <property type="evidence" value="ECO:0007669"/>
    <property type="project" value="InterPro"/>
</dbReference>
<dbReference type="PANTHER" id="PTHR45930">
    <property type="entry name" value="G-PROTEIN COUPLED RECEPTOR 124-LIKE PROTEIN"/>
    <property type="match status" value="1"/>
</dbReference>
<dbReference type="SMART" id="SM00409">
    <property type="entry name" value="IG"/>
    <property type="match status" value="1"/>
</dbReference>
<gene>
    <name evidence="17" type="ORF">C0Q70_09688</name>
</gene>
<feature type="transmembrane region" description="Helical" evidence="13">
    <location>
        <begin position="763"/>
        <end position="783"/>
    </location>
</feature>
<dbReference type="PROSITE" id="PS50221">
    <property type="entry name" value="GAIN_B"/>
    <property type="match status" value="1"/>
</dbReference>
<dbReference type="InterPro" id="IPR000832">
    <property type="entry name" value="GPCR_2_secretin-like"/>
</dbReference>
<evidence type="ECO:0000256" key="5">
    <source>
        <dbReference type="ARBA" id="ARBA00022729"/>
    </source>
</evidence>
<keyword evidence="8 13" id="KW-0472">Membrane</keyword>
<dbReference type="PROSITE" id="PS51450">
    <property type="entry name" value="LRR"/>
    <property type="match status" value="2"/>
</dbReference>
<evidence type="ECO:0000256" key="4">
    <source>
        <dbReference type="ARBA" id="ARBA00022692"/>
    </source>
</evidence>
<feature type="transmembrane region" description="Helical" evidence="13">
    <location>
        <begin position="645"/>
        <end position="668"/>
    </location>
</feature>
<keyword evidence="5" id="KW-0732">Signal</keyword>
<comment type="caution">
    <text evidence="17">The sequence shown here is derived from an EMBL/GenBank/DDBJ whole genome shotgun (WGS) entry which is preliminary data.</text>
</comment>
<evidence type="ECO:0000256" key="2">
    <source>
        <dbReference type="ARBA" id="ARBA00007343"/>
    </source>
</evidence>
<dbReference type="SMART" id="SM00303">
    <property type="entry name" value="GPS"/>
    <property type="match status" value="1"/>
</dbReference>
<dbReference type="InterPro" id="IPR003599">
    <property type="entry name" value="Ig_sub"/>
</dbReference>
<feature type="transmembrane region" description="Helical" evidence="13">
    <location>
        <begin position="710"/>
        <end position="728"/>
    </location>
</feature>
<evidence type="ECO:0000313" key="17">
    <source>
        <dbReference type="EMBL" id="PVD30422.1"/>
    </source>
</evidence>
<feature type="compositionally biased region" description="Polar residues" evidence="12">
    <location>
        <begin position="1303"/>
        <end position="1317"/>
    </location>
</feature>
<evidence type="ECO:0000256" key="11">
    <source>
        <dbReference type="ARBA" id="ARBA00023319"/>
    </source>
</evidence>
<dbReference type="InterPro" id="IPR057244">
    <property type="entry name" value="GAIN_B"/>
</dbReference>
<feature type="region of interest" description="Disordered" evidence="12">
    <location>
        <begin position="1397"/>
        <end position="1468"/>
    </location>
</feature>
<dbReference type="InterPro" id="IPR058808">
    <property type="entry name" value="GAIN_ADGRA2/3"/>
</dbReference>
<evidence type="ECO:0000259" key="14">
    <source>
        <dbReference type="PROSITE" id="PS50221"/>
    </source>
</evidence>
<dbReference type="GO" id="GO:0005886">
    <property type="term" value="C:plasma membrane"/>
    <property type="evidence" value="ECO:0007669"/>
    <property type="project" value="TreeGrafter"/>
</dbReference>
<dbReference type="EMBL" id="PZQS01000005">
    <property type="protein sequence ID" value="PVD30422.1"/>
    <property type="molecule type" value="Genomic_DNA"/>
</dbReference>
<feature type="compositionally biased region" description="Acidic residues" evidence="12">
    <location>
        <begin position="908"/>
        <end position="917"/>
    </location>
</feature>
<feature type="transmembrane region" description="Helical" evidence="13">
    <location>
        <begin position="938"/>
        <end position="964"/>
    </location>
</feature>
<evidence type="ECO:0000256" key="7">
    <source>
        <dbReference type="ARBA" id="ARBA00022989"/>
    </source>
</evidence>
<feature type="domain" description="GAIN-B" evidence="14">
    <location>
        <begin position="462"/>
        <end position="637"/>
    </location>
</feature>
<feature type="region of interest" description="Disordered" evidence="12">
    <location>
        <begin position="1170"/>
        <end position="1199"/>
    </location>
</feature>
<keyword evidence="6" id="KW-0677">Repeat</keyword>
<feature type="region of interest" description="Disordered" evidence="12">
    <location>
        <begin position="865"/>
        <end position="925"/>
    </location>
</feature>
<dbReference type="Gene3D" id="2.60.40.10">
    <property type="entry name" value="Immunoglobulins"/>
    <property type="match status" value="1"/>
</dbReference>
<evidence type="ECO:0000256" key="3">
    <source>
        <dbReference type="ARBA" id="ARBA00022614"/>
    </source>
</evidence>
<accession>A0A2T7PAI6</accession>
<dbReference type="PROSITE" id="PS50835">
    <property type="entry name" value="IG_LIKE"/>
    <property type="match status" value="1"/>
</dbReference>
<reference evidence="17 18" key="1">
    <citation type="submission" date="2018-04" db="EMBL/GenBank/DDBJ databases">
        <title>The genome of golden apple snail Pomacea canaliculata provides insight into stress tolerance and invasive adaptation.</title>
        <authorList>
            <person name="Liu C."/>
            <person name="Liu B."/>
            <person name="Ren Y."/>
            <person name="Zhang Y."/>
            <person name="Wang H."/>
            <person name="Li S."/>
            <person name="Jiang F."/>
            <person name="Yin L."/>
            <person name="Zhang G."/>
            <person name="Qian W."/>
            <person name="Fan W."/>
        </authorList>
    </citation>
    <scope>NUCLEOTIDE SEQUENCE [LARGE SCALE GENOMIC DNA]</scope>
    <source>
        <strain evidence="17">SZHN2017</strain>
        <tissue evidence="17">Muscle</tissue>
    </source>
</reference>
<feature type="compositionally biased region" description="Polar residues" evidence="12">
    <location>
        <begin position="1243"/>
        <end position="1264"/>
    </location>
</feature>
<dbReference type="OrthoDB" id="10031018at2759"/>
<dbReference type="SUPFAM" id="SSF52058">
    <property type="entry name" value="L domain-like"/>
    <property type="match status" value="1"/>
</dbReference>
<feature type="region of interest" description="Disordered" evidence="12">
    <location>
        <begin position="1216"/>
        <end position="1318"/>
    </location>
</feature>
<feature type="compositionally biased region" description="Polar residues" evidence="12">
    <location>
        <begin position="1185"/>
        <end position="1199"/>
    </location>
</feature>
<evidence type="ECO:0000259" key="16">
    <source>
        <dbReference type="PROSITE" id="PS50835"/>
    </source>
</evidence>
<dbReference type="Pfam" id="PF01825">
    <property type="entry name" value="GPS"/>
    <property type="match status" value="1"/>
</dbReference>
<dbReference type="SMART" id="SM00369">
    <property type="entry name" value="LRR_TYP"/>
    <property type="match status" value="3"/>
</dbReference>
<evidence type="ECO:0008006" key="19">
    <source>
        <dbReference type="Google" id="ProtNLM"/>
    </source>
</evidence>
<evidence type="ECO:0000256" key="10">
    <source>
        <dbReference type="ARBA" id="ARBA00023170"/>
    </source>
</evidence>
<proteinExistence type="inferred from homology"/>
<dbReference type="InterPro" id="IPR001611">
    <property type="entry name" value="Leu-rich_rpt"/>
</dbReference>
<dbReference type="Gene3D" id="3.80.10.10">
    <property type="entry name" value="Ribonuclease Inhibitor"/>
    <property type="match status" value="1"/>
</dbReference>
<keyword evidence="10" id="KW-0675">Receptor</keyword>
<dbReference type="Pfam" id="PF13855">
    <property type="entry name" value="LRR_8"/>
    <property type="match status" value="1"/>
</dbReference>
<keyword evidence="4 13" id="KW-0812">Transmembrane</keyword>
<evidence type="ECO:0000256" key="12">
    <source>
        <dbReference type="SAM" id="MobiDB-lite"/>
    </source>
</evidence>
<feature type="region of interest" description="Disordered" evidence="12">
    <location>
        <begin position="1016"/>
        <end position="1040"/>
    </location>
</feature>
<keyword evidence="3" id="KW-0433">Leucine-rich repeat</keyword>
<dbReference type="InterPro" id="IPR032675">
    <property type="entry name" value="LRR_dom_sf"/>
</dbReference>
<dbReference type="InterPro" id="IPR046338">
    <property type="entry name" value="GAIN_dom_sf"/>
</dbReference>
<keyword evidence="18" id="KW-1185">Reference proteome</keyword>
<dbReference type="SUPFAM" id="SSF48726">
    <property type="entry name" value="Immunoglobulin"/>
    <property type="match status" value="1"/>
</dbReference>
<feature type="compositionally biased region" description="Basic and acidic residues" evidence="12">
    <location>
        <begin position="1421"/>
        <end position="1438"/>
    </location>
</feature>
<dbReference type="STRING" id="400727.A0A2T7PAI6"/>
<evidence type="ECO:0000256" key="6">
    <source>
        <dbReference type="ARBA" id="ARBA00022737"/>
    </source>
</evidence>
<feature type="domain" description="G-protein coupled receptors family 2 profile 2" evidence="15">
    <location>
        <begin position="642"/>
        <end position="994"/>
    </location>
</feature>
<dbReference type="InterPro" id="IPR013783">
    <property type="entry name" value="Ig-like_fold"/>
</dbReference>
<evidence type="ECO:0000256" key="9">
    <source>
        <dbReference type="ARBA" id="ARBA00023157"/>
    </source>
</evidence>
<dbReference type="SMART" id="SM00082">
    <property type="entry name" value="LRRCT"/>
    <property type="match status" value="1"/>
</dbReference>
<feature type="compositionally biased region" description="Polar residues" evidence="12">
    <location>
        <begin position="1216"/>
        <end position="1235"/>
    </location>
</feature>
<dbReference type="InterPro" id="IPR007110">
    <property type="entry name" value="Ig-like_dom"/>
</dbReference>
<dbReference type="Gene3D" id="2.60.220.50">
    <property type="match status" value="1"/>
</dbReference>
<dbReference type="InterPro" id="IPR000483">
    <property type="entry name" value="Cys-rich_flank_reg_C"/>
</dbReference>
<dbReference type="Pfam" id="PF00002">
    <property type="entry name" value="7tm_2"/>
    <property type="match status" value="1"/>
</dbReference>
<organism evidence="17 18">
    <name type="scientific">Pomacea canaliculata</name>
    <name type="common">Golden apple snail</name>
    <dbReference type="NCBI Taxonomy" id="400727"/>
    <lineage>
        <taxon>Eukaryota</taxon>
        <taxon>Metazoa</taxon>
        <taxon>Spiralia</taxon>
        <taxon>Lophotrochozoa</taxon>
        <taxon>Mollusca</taxon>
        <taxon>Gastropoda</taxon>
        <taxon>Caenogastropoda</taxon>
        <taxon>Architaenioglossa</taxon>
        <taxon>Ampullarioidea</taxon>
        <taxon>Ampullariidae</taxon>
        <taxon>Pomacea</taxon>
    </lineage>
</organism>
<keyword evidence="9" id="KW-1015">Disulfide bond</keyword>
<protein>
    <recommendedName>
        <fullName evidence="19">G-protein coupled receptors family 2 profile 2 domain-containing protein</fullName>
    </recommendedName>
</protein>
<evidence type="ECO:0000259" key="15">
    <source>
        <dbReference type="PROSITE" id="PS50261"/>
    </source>
</evidence>
<dbReference type="PROSITE" id="PS50261">
    <property type="entry name" value="G_PROTEIN_RECEP_F2_4"/>
    <property type="match status" value="1"/>
</dbReference>
<feature type="compositionally biased region" description="Low complexity" evidence="12">
    <location>
        <begin position="1020"/>
        <end position="1038"/>
    </location>
</feature>
<dbReference type="Pfam" id="PF00047">
    <property type="entry name" value="ig"/>
    <property type="match status" value="1"/>
</dbReference>
<dbReference type="PANTHER" id="PTHR45930:SF4">
    <property type="entry name" value="ADHESION G PROTEIN-COUPLED RECEPTOR A3"/>
    <property type="match status" value="1"/>
</dbReference>
<dbReference type="InterPro" id="IPR003591">
    <property type="entry name" value="Leu-rich_rpt_typical-subtyp"/>
</dbReference>
<evidence type="ECO:0000256" key="13">
    <source>
        <dbReference type="SAM" id="Phobius"/>
    </source>
</evidence>
<dbReference type="Pfam" id="PF26588">
    <property type="entry name" value="GAIN_ADGRA3"/>
    <property type="match status" value="1"/>
</dbReference>
<feature type="domain" description="Ig-like" evidence="16">
    <location>
        <begin position="219"/>
        <end position="319"/>
    </location>
</feature>
<feature type="compositionally biased region" description="Basic residues" evidence="12">
    <location>
        <begin position="1439"/>
        <end position="1455"/>
    </location>
</feature>
<evidence type="ECO:0000256" key="8">
    <source>
        <dbReference type="ARBA" id="ARBA00023136"/>
    </source>
</evidence>
<dbReference type="InterPro" id="IPR051963">
    <property type="entry name" value="Adhesion_GPCR_A"/>
</dbReference>
<sequence>MESLARAVTRDVNLPSPIPYHHPSQSSANLPVPPGPLALRVHGARENLSQTSDEIEAGWLSRASRVYASAANAPEVLESRAARGLRNLSSNQITIIEPGAFEGLQNLRHLDLANNNIGTINSSMFTGLPKLEKLWLNDNRINTIPDGTFNDLTALRTIDFGSPFLQCDCHLRWVVQWAESKKVRLARTTVCALPSPMQGRALRKLTTDQLHCGHGLQLPVFEIKPAQSQLVFEGDKLPFECRASFGYGRTQIAWVRDGGKVVIETNKTAGIFVHTSYTPDRTIISHSLVVENLDKSHEGVWSCQVTTPDGTVTKNVEVEVLSYVGISCPRTIQVTPKGKYIFEEMVAGVKAKQPCQVGGLDKFVTYQCDSQGQWRDLNTSECAFTSDLTRNLQKLAQEEVNVTEVSGYLQRLQRVAMTPKQRLVPELTSIDIHYLASILQHRLLPLAVISPEVVEVLVDMVSNLTTVSHSVLLQAQIDSRAAKRILDVLQNLTKSVQNTDVSIDLPPTLLQDAGVLDENSTSVFISVFRNGRLFPVLTASQADPSLARGNWTVASSVLSLSVGHPVPNLTVPVVLVLRTSDNTKPQRAVYWDFSANDGLGDWRTDGCEIIERKANHTVIHVYHLSYFAILQDVSQKPLLLLMEPVIYVGSGICIVCVMVVLVTYISCFRVIITPKKMKHSVTNICLALVLLLMTFVLGINRIDVQLPCQVTGICLHYLTLAITFWITITSNNMYKKFTKSNRPPSPPPEPVSMPLPPKPILRFYFLGWGVPIIICGITAAVNLNHYQSTEYCFLSWEPSLGAFYAPMGLLIILNLIFFMRISCVVRATGSSLNESDETEEVHTNEIELVPSQADTNLEVQSVTNETDNSGVTNNNHHHNRRSRNGVGSSPCVQRVAAGASSRSTGGGDVEEDDEEEDKQSTCSLPDAERRPITQLRALVAMLFLYIVMWVCGALAVASPFVGIIPYQRLIFSYLYGLSCALFGIFMLTYFCLTRQDSQATWKRFLGFGPPVEYSGPVATEQQQGGSEPSPQPSQPNGSVVKSNSNIDVSLYSQKSSNVKACNIKNNMSKQANNSIINLVSMPASSLTEVSISSTQEGYPNFYNPRQNGAARKFWQKNRQHKVLNKDVNKDINSSSLTDNASLAEMSHQPSQGTESDGNTHLSIEIQIQSKEGVRNQSGIGYDPALSSSNPNLHRHNQSSMQPYQHINNTTTAALISAHPSSSSPLGYRPDQNSYTRGAHSPSPCRSHTSPAGPQNVTSAGQQQALPHHQRTSSSGSVTPHPSAFTPVQPRNNTLPRQGKSETETNMLSSPPSENMVTPENCGVFIDGPPQGQITAQHLATTRNHCLETARMPAVAIAVIHATAIKAAAYNHNRSSGGCGIVGGGGCGSIIDGTKSPVMSDVTATPPSYDGRLIGQDSDSQAQEKKGRPIESDHHSDPTHRKKHRSRDKYGYHRRGPGGMTKQRSLGWDEQFRGRPHKVAYAYVNHNYREKVMHKLIKQASESDELAKKAFWLPRSMSEYDRLTQVGFCNMVEDMSSSSEEDSIDNVWVPHREGADVFKKETSV</sequence>
<dbReference type="InterPro" id="IPR013151">
    <property type="entry name" value="Immunoglobulin_dom"/>
</dbReference>
<feature type="transmembrane region" description="Helical" evidence="13">
    <location>
        <begin position="970"/>
        <end position="992"/>
    </location>
</feature>
<feature type="transmembrane region" description="Helical" evidence="13">
    <location>
        <begin position="680"/>
        <end position="698"/>
    </location>
</feature>
<comment type="subcellular location">
    <subcellularLocation>
        <location evidence="1">Membrane</location>
        <topology evidence="1">Multi-pass membrane protein</topology>
    </subcellularLocation>
</comment>
<dbReference type="InterPro" id="IPR017981">
    <property type="entry name" value="GPCR_2-like_7TM"/>
</dbReference>
<evidence type="ECO:0000313" key="18">
    <source>
        <dbReference type="Proteomes" id="UP000245119"/>
    </source>
</evidence>
<dbReference type="InterPro" id="IPR036179">
    <property type="entry name" value="Ig-like_dom_sf"/>
</dbReference>
<dbReference type="GO" id="GO:0004930">
    <property type="term" value="F:G protein-coupled receptor activity"/>
    <property type="evidence" value="ECO:0007669"/>
    <property type="project" value="InterPro"/>
</dbReference>
<dbReference type="Gene3D" id="1.20.1070.10">
    <property type="entry name" value="Rhodopsin 7-helix transmembrane proteins"/>
    <property type="match status" value="1"/>
</dbReference>
<dbReference type="Proteomes" id="UP000245119">
    <property type="component" value="Linkage Group LG5"/>
</dbReference>
<dbReference type="SUPFAM" id="SSF81321">
    <property type="entry name" value="Family A G protein-coupled receptor-like"/>
    <property type="match status" value="1"/>
</dbReference>